<reference evidence="8 9" key="1">
    <citation type="submission" date="2019-02" db="EMBL/GenBank/DDBJ databases">
        <title>Deep-cultivation of Planctomycetes and their phenomic and genomic characterization uncovers novel biology.</title>
        <authorList>
            <person name="Wiegand S."/>
            <person name="Jogler M."/>
            <person name="Boedeker C."/>
            <person name="Pinto D."/>
            <person name="Vollmers J."/>
            <person name="Rivas-Marin E."/>
            <person name="Kohn T."/>
            <person name="Peeters S.H."/>
            <person name="Heuer A."/>
            <person name="Rast P."/>
            <person name="Oberbeckmann S."/>
            <person name="Bunk B."/>
            <person name="Jeske O."/>
            <person name="Meyerdierks A."/>
            <person name="Storesund J.E."/>
            <person name="Kallscheuer N."/>
            <person name="Luecker S."/>
            <person name="Lage O.M."/>
            <person name="Pohl T."/>
            <person name="Merkel B.J."/>
            <person name="Hornburger P."/>
            <person name="Mueller R.-W."/>
            <person name="Bruemmer F."/>
            <person name="Labrenz M."/>
            <person name="Spormann A.M."/>
            <person name="Op den Camp H."/>
            <person name="Overmann J."/>
            <person name="Amann R."/>
            <person name="Jetten M.S.M."/>
            <person name="Mascher T."/>
            <person name="Medema M.H."/>
            <person name="Devos D.P."/>
            <person name="Kaster A.-K."/>
            <person name="Ovreas L."/>
            <person name="Rohde M."/>
            <person name="Galperin M.Y."/>
            <person name="Jogler C."/>
        </authorList>
    </citation>
    <scope>NUCLEOTIDE SEQUENCE [LARGE SCALE GENOMIC DNA]</scope>
    <source>
        <strain evidence="8 9">Pla133</strain>
    </source>
</reference>
<evidence type="ECO:0000259" key="7">
    <source>
        <dbReference type="PROSITE" id="PS50011"/>
    </source>
</evidence>
<accession>A0A518BHF2</accession>
<dbReference type="SUPFAM" id="SSF56112">
    <property type="entry name" value="Protein kinase-like (PK-like)"/>
    <property type="match status" value="1"/>
</dbReference>
<keyword evidence="9" id="KW-1185">Reference proteome</keyword>
<evidence type="ECO:0000256" key="1">
    <source>
        <dbReference type="ARBA" id="ARBA00022679"/>
    </source>
</evidence>
<feature type="transmembrane region" description="Helical" evidence="6">
    <location>
        <begin position="357"/>
        <end position="376"/>
    </location>
</feature>
<dbReference type="PROSITE" id="PS00107">
    <property type="entry name" value="PROTEIN_KINASE_ATP"/>
    <property type="match status" value="1"/>
</dbReference>
<feature type="transmembrane region" description="Helical" evidence="6">
    <location>
        <begin position="418"/>
        <end position="438"/>
    </location>
</feature>
<dbReference type="Proteomes" id="UP000316921">
    <property type="component" value="Chromosome"/>
</dbReference>
<dbReference type="EMBL" id="CP036287">
    <property type="protein sequence ID" value="QDU66411.1"/>
    <property type="molecule type" value="Genomic_DNA"/>
</dbReference>
<keyword evidence="2 5" id="KW-0547">Nucleotide-binding</keyword>
<evidence type="ECO:0000313" key="8">
    <source>
        <dbReference type="EMBL" id="QDU66411.1"/>
    </source>
</evidence>
<evidence type="ECO:0000256" key="6">
    <source>
        <dbReference type="SAM" id="Phobius"/>
    </source>
</evidence>
<keyword evidence="1 8" id="KW-0808">Transferase</keyword>
<feature type="binding site" evidence="5">
    <location>
        <position position="78"/>
    </location>
    <ligand>
        <name>ATP</name>
        <dbReference type="ChEBI" id="CHEBI:30616"/>
    </ligand>
</feature>
<dbReference type="EC" id="2.7.11.1" evidence="8"/>
<organism evidence="8 9">
    <name type="scientific">Engelhardtia mirabilis</name>
    <dbReference type="NCBI Taxonomy" id="2528011"/>
    <lineage>
        <taxon>Bacteria</taxon>
        <taxon>Pseudomonadati</taxon>
        <taxon>Planctomycetota</taxon>
        <taxon>Planctomycetia</taxon>
        <taxon>Planctomycetia incertae sedis</taxon>
        <taxon>Engelhardtia</taxon>
    </lineage>
</organism>
<dbReference type="CDD" id="cd14014">
    <property type="entry name" value="STKc_PknB_like"/>
    <property type="match status" value="1"/>
</dbReference>
<evidence type="ECO:0000256" key="4">
    <source>
        <dbReference type="ARBA" id="ARBA00022840"/>
    </source>
</evidence>
<dbReference type="PROSITE" id="PS00108">
    <property type="entry name" value="PROTEIN_KINASE_ST"/>
    <property type="match status" value="1"/>
</dbReference>
<dbReference type="GO" id="GO:0004674">
    <property type="term" value="F:protein serine/threonine kinase activity"/>
    <property type="evidence" value="ECO:0007669"/>
    <property type="project" value="UniProtKB-EC"/>
</dbReference>
<dbReference type="PANTHER" id="PTHR43289:SF6">
    <property type="entry name" value="SERINE_THREONINE-PROTEIN KINASE NEKL-3"/>
    <property type="match status" value="1"/>
</dbReference>
<keyword evidence="4 5" id="KW-0067">ATP-binding</keyword>
<proteinExistence type="predicted"/>
<keyword evidence="6" id="KW-1133">Transmembrane helix</keyword>
<feature type="domain" description="Protein kinase" evidence="7">
    <location>
        <begin position="49"/>
        <end position="328"/>
    </location>
</feature>
<protein>
    <submittedName>
        <fullName evidence="8">Serine/threonine-protein kinase PrkC</fullName>
        <ecNumber evidence="8">2.7.11.1</ecNumber>
    </submittedName>
</protein>
<dbReference type="InterPro" id="IPR017441">
    <property type="entry name" value="Protein_kinase_ATP_BS"/>
</dbReference>
<keyword evidence="3 8" id="KW-0418">Kinase</keyword>
<dbReference type="KEGG" id="pbap:Pla133_14830"/>
<dbReference type="SMART" id="SM00220">
    <property type="entry name" value="S_TKc"/>
    <property type="match status" value="1"/>
</dbReference>
<dbReference type="InterPro" id="IPR008271">
    <property type="entry name" value="Ser/Thr_kinase_AS"/>
</dbReference>
<evidence type="ECO:0000256" key="3">
    <source>
        <dbReference type="ARBA" id="ARBA00022777"/>
    </source>
</evidence>
<dbReference type="GO" id="GO:0005524">
    <property type="term" value="F:ATP binding"/>
    <property type="evidence" value="ECO:0007669"/>
    <property type="project" value="UniProtKB-UniRule"/>
</dbReference>
<evidence type="ECO:0000256" key="5">
    <source>
        <dbReference type="PROSITE-ProRule" id="PRU10141"/>
    </source>
</evidence>
<sequence length="465" mass="50453">MLATMTPPKQVGRASAAGAIRVLTTALERRPVVDLEDYGQRLAKRLPGFEIKELLGVGGMGAVYLATEKKFDRPVAIKVLLPPSDPSRASEWRQRFEAEARTMAKLQHDNILTVFDFGQDDELAWMVLEYVNGTNLRELLREGQLTQTEVLDIASQLGAALQHAHQRNVVHRDIKPENVLIDDEGHVKVADFGIAKVLDPDLESLTQTNQTLGSRVYIAPELMKIGATVDTRADVYAFGAVVYEMLTGSLSVGNFSPPSSTAGVDEELDEPILRALDPNPESRTSSIGDTLSAIRRLNRPVTEARREPARVLAARAAANELAVRQSWLAVAVCAVGIASLGMVWIRSESGPYTGWESGLGALIAAFLVLPIGLRIVLGTHHAHRIQALVDVLCGLVVAAFATRPWWLEGLAGYVAPGAWLASGCGAVLAIQALATLFLKRERLTDQQLEELVTSRRTGGAIRRDG</sequence>
<dbReference type="PANTHER" id="PTHR43289">
    <property type="entry name" value="MITOGEN-ACTIVATED PROTEIN KINASE KINASE KINASE 20-RELATED"/>
    <property type="match status" value="1"/>
</dbReference>
<name>A0A518BHF2_9BACT</name>
<dbReference type="AlphaFoldDB" id="A0A518BHF2"/>
<dbReference type="Pfam" id="PF00069">
    <property type="entry name" value="Pkinase"/>
    <property type="match status" value="1"/>
</dbReference>
<gene>
    <name evidence="8" type="primary">prkC_5</name>
    <name evidence="8" type="ORF">Pla133_14830</name>
</gene>
<evidence type="ECO:0000313" key="9">
    <source>
        <dbReference type="Proteomes" id="UP000316921"/>
    </source>
</evidence>
<feature type="transmembrane region" description="Helical" evidence="6">
    <location>
        <begin position="388"/>
        <end position="406"/>
    </location>
</feature>
<dbReference type="Gene3D" id="1.10.510.10">
    <property type="entry name" value="Transferase(Phosphotransferase) domain 1"/>
    <property type="match status" value="1"/>
</dbReference>
<keyword evidence="6" id="KW-0472">Membrane</keyword>
<dbReference type="Gene3D" id="3.30.200.20">
    <property type="entry name" value="Phosphorylase Kinase, domain 1"/>
    <property type="match status" value="1"/>
</dbReference>
<feature type="transmembrane region" description="Helical" evidence="6">
    <location>
        <begin position="327"/>
        <end position="345"/>
    </location>
</feature>
<evidence type="ECO:0000256" key="2">
    <source>
        <dbReference type="ARBA" id="ARBA00022741"/>
    </source>
</evidence>
<keyword evidence="6" id="KW-0812">Transmembrane</keyword>
<dbReference type="InterPro" id="IPR000719">
    <property type="entry name" value="Prot_kinase_dom"/>
</dbReference>
<dbReference type="PROSITE" id="PS50011">
    <property type="entry name" value="PROTEIN_KINASE_DOM"/>
    <property type="match status" value="1"/>
</dbReference>
<dbReference type="InterPro" id="IPR011009">
    <property type="entry name" value="Kinase-like_dom_sf"/>
</dbReference>